<gene>
    <name evidence="2" type="ORF">LCGC14_0963990</name>
</gene>
<dbReference type="InterPro" id="IPR051910">
    <property type="entry name" value="ComF/GntX_DNA_util-trans"/>
</dbReference>
<evidence type="ECO:0000313" key="2">
    <source>
        <dbReference type="EMBL" id="KKN17620.1"/>
    </source>
</evidence>
<dbReference type="InterPro" id="IPR000836">
    <property type="entry name" value="PRTase_dom"/>
</dbReference>
<dbReference type="AlphaFoldDB" id="A0A0F9NDP9"/>
<dbReference type="PANTHER" id="PTHR47505">
    <property type="entry name" value="DNA UTILIZATION PROTEIN YHGH"/>
    <property type="match status" value="1"/>
</dbReference>
<reference evidence="2" key="1">
    <citation type="journal article" date="2015" name="Nature">
        <title>Complex archaea that bridge the gap between prokaryotes and eukaryotes.</title>
        <authorList>
            <person name="Spang A."/>
            <person name="Saw J.H."/>
            <person name="Jorgensen S.L."/>
            <person name="Zaremba-Niedzwiedzka K."/>
            <person name="Martijn J."/>
            <person name="Lind A.E."/>
            <person name="van Eijk R."/>
            <person name="Schleper C."/>
            <person name="Guy L."/>
            <person name="Ettema T.J."/>
        </authorList>
    </citation>
    <scope>NUCLEOTIDE SEQUENCE</scope>
</reference>
<dbReference type="EMBL" id="LAZR01003503">
    <property type="protein sequence ID" value="KKN17620.1"/>
    <property type="molecule type" value="Genomic_DNA"/>
</dbReference>
<comment type="caution">
    <text evidence="2">The sequence shown here is derived from an EMBL/GenBank/DDBJ whole genome shotgun (WGS) entry which is preliminary data.</text>
</comment>
<dbReference type="InterPro" id="IPR029057">
    <property type="entry name" value="PRTase-like"/>
</dbReference>
<dbReference type="Gene3D" id="3.40.50.2020">
    <property type="match status" value="1"/>
</dbReference>
<evidence type="ECO:0000256" key="1">
    <source>
        <dbReference type="ARBA" id="ARBA00008007"/>
    </source>
</evidence>
<name>A0A0F9NDP9_9ZZZZ</name>
<dbReference type="SUPFAM" id="SSF53271">
    <property type="entry name" value="PRTase-like"/>
    <property type="match status" value="1"/>
</dbReference>
<evidence type="ECO:0008006" key="3">
    <source>
        <dbReference type="Google" id="ProtNLM"/>
    </source>
</evidence>
<proteinExistence type="inferred from homology"/>
<protein>
    <recommendedName>
        <fullName evidence="3">Phosphoribosyltransferase domain-containing protein</fullName>
    </recommendedName>
</protein>
<dbReference type="CDD" id="cd06223">
    <property type="entry name" value="PRTases_typeI"/>
    <property type="match status" value="1"/>
</dbReference>
<accession>A0A0F9NDP9</accession>
<sequence length="238" mass="27307">MRKMLTKILNDINSVLIPRVCFGCNAHLHRGEDIVCTVCRNELPLTEYTFNDENPVDRMFYGRINIKKANSFLFFSENGIVQRLIHHLKYKNQERVSAFLGDWYGQILKDDIDFAKQIDIVIPVPLHPKKLRQRGYNQTEGFSKRLAHHLQAQYVDDILIKTANTKTQTKKGRINRWQGDSELYILANADVLKNENILLVDDVITTGATMEICANTLLKAPGTTIYLTSMAVVPKLWS</sequence>
<organism evidence="2">
    <name type="scientific">marine sediment metagenome</name>
    <dbReference type="NCBI Taxonomy" id="412755"/>
    <lineage>
        <taxon>unclassified sequences</taxon>
        <taxon>metagenomes</taxon>
        <taxon>ecological metagenomes</taxon>
    </lineage>
</organism>
<comment type="similarity">
    <text evidence="1">Belongs to the ComF/GntX family.</text>
</comment>
<dbReference type="PANTHER" id="PTHR47505:SF1">
    <property type="entry name" value="DNA UTILIZATION PROTEIN YHGH"/>
    <property type="match status" value="1"/>
</dbReference>